<sequence length="297" mass="30418">MKISAPTLMLAAALGASARPSGHGHGHGQLHRSLEKRMDFVMNEKPTPPVVVKPVVPVKNAYQAPPPPPPTPVAPVSTPVQTKPASNPGSSSSGPKKFCGGLGKRATLAQIAYKGNVGAASNYGCNLMAVDDASGYDYSASFENTSGKDQKCVAWLKIGPTGKIDGFFKGNEALTFDLPANGKKYLVADSDTQGGVACSPSSIQYSNIGQFAGTWFEFDFANHSNGGYSGADISSLVAASAGLPIQAMKVCAAGNQPCSVINNGGSGTNAYVAGTNDLDGVGLNMNPGPVHFEVTVG</sequence>
<dbReference type="GO" id="GO:0019863">
    <property type="term" value="F:IgE binding"/>
    <property type="evidence" value="ECO:0007669"/>
    <property type="project" value="InterPro"/>
</dbReference>
<gene>
    <name evidence="3" type="ORF">E4U09_000600</name>
</gene>
<evidence type="ECO:0000256" key="1">
    <source>
        <dbReference type="SAM" id="MobiDB-lite"/>
    </source>
</evidence>
<dbReference type="GO" id="GO:0005576">
    <property type="term" value="C:extracellular region"/>
    <property type="evidence" value="ECO:0007669"/>
    <property type="project" value="InterPro"/>
</dbReference>
<keyword evidence="2" id="KW-0732">Signal</keyword>
<name>A0A9P7U772_9HYPO</name>
<feature type="compositionally biased region" description="Pro residues" evidence="1">
    <location>
        <begin position="64"/>
        <end position="73"/>
    </location>
</feature>
<feature type="signal peptide" evidence="2">
    <location>
        <begin position="1"/>
        <end position="18"/>
    </location>
</feature>
<evidence type="ECO:0000313" key="3">
    <source>
        <dbReference type="EMBL" id="KAG6298669.1"/>
    </source>
</evidence>
<dbReference type="Pfam" id="PF25312">
    <property type="entry name" value="Allergen_Asp_f_4"/>
    <property type="match status" value="1"/>
</dbReference>
<accession>A0A9P7U772</accession>
<dbReference type="AlphaFoldDB" id="A0A9P7U772"/>
<keyword evidence="4" id="KW-1185">Reference proteome</keyword>
<reference evidence="3 4" key="1">
    <citation type="journal article" date="2020" name="bioRxiv">
        <title>Whole genome comparisons of ergot fungi reveals the divergence and evolution of species within the genus Claviceps are the result of varying mechanisms driving genome evolution and host range expansion.</title>
        <authorList>
            <person name="Wyka S.A."/>
            <person name="Mondo S.J."/>
            <person name="Liu M."/>
            <person name="Dettman J."/>
            <person name="Nalam V."/>
            <person name="Broders K.D."/>
        </authorList>
    </citation>
    <scope>NUCLEOTIDE SEQUENCE [LARGE SCALE GENOMIC DNA]</scope>
    <source>
        <strain evidence="3 4">Clav52</strain>
    </source>
</reference>
<dbReference type="Proteomes" id="UP000707071">
    <property type="component" value="Unassembled WGS sequence"/>
</dbReference>
<protein>
    <recommendedName>
        <fullName evidence="5">Allergen Asp f 4</fullName>
    </recommendedName>
</protein>
<feature type="compositionally biased region" description="Low complexity" evidence="1">
    <location>
        <begin position="74"/>
        <end position="97"/>
    </location>
</feature>
<feature type="region of interest" description="Disordered" evidence="1">
    <location>
        <begin position="63"/>
        <end position="97"/>
    </location>
</feature>
<proteinExistence type="predicted"/>
<feature type="chain" id="PRO_5040490624" description="Allergen Asp f 4" evidence="2">
    <location>
        <begin position="19"/>
        <end position="297"/>
    </location>
</feature>
<organism evidence="3 4">
    <name type="scientific">Claviceps aff. purpurea</name>
    <dbReference type="NCBI Taxonomy" id="1967640"/>
    <lineage>
        <taxon>Eukaryota</taxon>
        <taxon>Fungi</taxon>
        <taxon>Dikarya</taxon>
        <taxon>Ascomycota</taxon>
        <taxon>Pezizomycotina</taxon>
        <taxon>Sordariomycetes</taxon>
        <taxon>Hypocreomycetidae</taxon>
        <taxon>Hypocreales</taxon>
        <taxon>Clavicipitaceae</taxon>
        <taxon>Claviceps</taxon>
    </lineage>
</organism>
<dbReference type="InterPro" id="IPR038903">
    <property type="entry name" value="Allergen_Asp_f_4"/>
</dbReference>
<dbReference type="EMBL" id="SRRH01000117">
    <property type="protein sequence ID" value="KAG6298669.1"/>
    <property type="molecule type" value="Genomic_DNA"/>
</dbReference>
<comment type="caution">
    <text evidence="3">The sequence shown here is derived from an EMBL/GenBank/DDBJ whole genome shotgun (WGS) entry which is preliminary data.</text>
</comment>
<dbReference type="PANTHER" id="PTHR42039">
    <property type="entry name" value="PUTATIVE (AFU_ORTHOLOGUE AFUA_3G02940)-RELATED"/>
    <property type="match status" value="1"/>
</dbReference>
<dbReference type="PANTHER" id="PTHR42039:SF1">
    <property type="entry name" value="PUTATIVE (AFU_ORTHOLOGUE AFUA_3G02940)-RELATED"/>
    <property type="match status" value="1"/>
</dbReference>
<evidence type="ECO:0000256" key="2">
    <source>
        <dbReference type="SAM" id="SignalP"/>
    </source>
</evidence>
<evidence type="ECO:0008006" key="5">
    <source>
        <dbReference type="Google" id="ProtNLM"/>
    </source>
</evidence>
<evidence type="ECO:0000313" key="4">
    <source>
        <dbReference type="Proteomes" id="UP000707071"/>
    </source>
</evidence>